<dbReference type="Pfam" id="PF17853">
    <property type="entry name" value="GGDEF_2"/>
    <property type="match status" value="1"/>
</dbReference>
<dbReference type="InterPro" id="IPR009057">
    <property type="entry name" value="Homeodomain-like_sf"/>
</dbReference>
<evidence type="ECO:0000259" key="4">
    <source>
        <dbReference type="Pfam" id="PF17853"/>
    </source>
</evidence>
<dbReference type="EMBL" id="JAGGMB010000014">
    <property type="protein sequence ID" value="MBP2079247.1"/>
    <property type="molecule type" value="Genomic_DNA"/>
</dbReference>
<dbReference type="InterPro" id="IPR051448">
    <property type="entry name" value="CdaR-like_regulators"/>
</dbReference>
<feature type="domain" description="Putative sugar diacid recognition" evidence="2">
    <location>
        <begin position="11"/>
        <end position="138"/>
    </location>
</feature>
<dbReference type="Gene3D" id="1.10.10.2840">
    <property type="entry name" value="PucR C-terminal helix-turn-helix domain"/>
    <property type="match status" value="1"/>
</dbReference>
<reference evidence="5" key="1">
    <citation type="submission" date="2021-03" db="EMBL/GenBank/DDBJ databases">
        <title>Genomic Encyclopedia of Type Strains, Phase IV (KMG-IV): sequencing the most valuable type-strain genomes for metagenomic binning, comparative biology and taxonomic classification.</title>
        <authorList>
            <person name="Goeker M."/>
        </authorList>
    </citation>
    <scope>NUCLEOTIDE SEQUENCE</scope>
    <source>
        <strain evidence="5">DSM 107338</strain>
    </source>
</reference>
<dbReference type="Pfam" id="PF13556">
    <property type="entry name" value="HTH_30"/>
    <property type="match status" value="1"/>
</dbReference>
<dbReference type="AlphaFoldDB" id="A0A9X0YUU4"/>
<dbReference type="PANTHER" id="PTHR33744">
    <property type="entry name" value="CARBOHYDRATE DIACID REGULATOR"/>
    <property type="match status" value="1"/>
</dbReference>
<comment type="similarity">
    <text evidence="1">Belongs to the CdaR family.</text>
</comment>
<feature type="domain" description="CdaR GGDEF-like" evidence="4">
    <location>
        <begin position="150"/>
        <end position="282"/>
    </location>
</feature>
<dbReference type="Proteomes" id="UP001138793">
    <property type="component" value="Unassembled WGS sequence"/>
</dbReference>
<feature type="domain" description="PucR C-terminal helix-turn-helix" evidence="3">
    <location>
        <begin position="335"/>
        <end position="392"/>
    </location>
</feature>
<dbReference type="SUPFAM" id="SSF46689">
    <property type="entry name" value="Homeodomain-like"/>
    <property type="match status" value="1"/>
</dbReference>
<organism evidence="5 6">
    <name type="scientific">Oceanobacillus polygoni</name>
    <dbReference type="NCBI Taxonomy" id="1235259"/>
    <lineage>
        <taxon>Bacteria</taxon>
        <taxon>Bacillati</taxon>
        <taxon>Bacillota</taxon>
        <taxon>Bacilli</taxon>
        <taxon>Bacillales</taxon>
        <taxon>Bacillaceae</taxon>
        <taxon>Oceanobacillus</taxon>
    </lineage>
</organism>
<accession>A0A9X0YUU4</accession>
<dbReference type="InterPro" id="IPR042070">
    <property type="entry name" value="PucR_C-HTH_sf"/>
</dbReference>
<evidence type="ECO:0000313" key="6">
    <source>
        <dbReference type="Proteomes" id="UP001138793"/>
    </source>
</evidence>
<dbReference type="InterPro" id="IPR025736">
    <property type="entry name" value="PucR_C-HTH_dom"/>
</dbReference>
<dbReference type="PANTHER" id="PTHR33744:SF15">
    <property type="entry name" value="CARBOHYDRATE DIACID REGULATOR"/>
    <property type="match status" value="1"/>
</dbReference>
<gene>
    <name evidence="5" type="ORF">J2Z64_003544</name>
</gene>
<sequence length="396" mass="45180">MEVTIIKGFVQFAQKIVKSTSDILPFPISLIDENGYIIGSTNPDRIGTIHPPSKEALQKNTVLIYDEEKTKNMNNVLPGVVIPLTFENKAVGVLGIIGPPEQVKPYAYLVKSYVEMMWQDAIHRQTKDLRLKAAETFAQYVLLNDTHNQQTLEQYCDMLQISYSSKRFCIVIDIGNALLKNTNIQNKIGDFKAELLEATHESFQCMRDSLCTFLNSEKITLLNSVKSEEAYVDTLQSFEKQSLKLMTVLRSFQIKHTAIAIGSLSQTIADIHQSFQEANSLIQYGEVLNISPKIYSYHNWKMLLGLLPEKIHTTYKDKLGYRLLPLLQDKSAAELAKTFITYCEANMNTSKAAKKLFIHRNTLIYRLQKIEEITSLDTKSFEHCMLLYLGLRKQFS</sequence>
<dbReference type="InterPro" id="IPR041522">
    <property type="entry name" value="CdaR_GGDEF"/>
</dbReference>
<evidence type="ECO:0000259" key="2">
    <source>
        <dbReference type="Pfam" id="PF05651"/>
    </source>
</evidence>
<dbReference type="RefSeq" id="WP_210095939.1">
    <property type="nucleotide sequence ID" value="NZ_JAGGMB010000014.1"/>
</dbReference>
<evidence type="ECO:0000259" key="3">
    <source>
        <dbReference type="Pfam" id="PF13556"/>
    </source>
</evidence>
<evidence type="ECO:0000256" key="1">
    <source>
        <dbReference type="ARBA" id="ARBA00006754"/>
    </source>
</evidence>
<keyword evidence="6" id="KW-1185">Reference proteome</keyword>
<dbReference type="Pfam" id="PF05651">
    <property type="entry name" value="Diacid_rec"/>
    <property type="match status" value="1"/>
</dbReference>
<protein>
    <submittedName>
        <fullName evidence="5">Carbohydrate diacid regulator</fullName>
    </submittedName>
</protein>
<proteinExistence type="inferred from homology"/>
<evidence type="ECO:0000313" key="5">
    <source>
        <dbReference type="EMBL" id="MBP2079247.1"/>
    </source>
</evidence>
<name>A0A9X0YUU4_9BACI</name>
<comment type="caution">
    <text evidence="5">The sequence shown here is derived from an EMBL/GenBank/DDBJ whole genome shotgun (WGS) entry which is preliminary data.</text>
</comment>
<dbReference type="InterPro" id="IPR008599">
    <property type="entry name" value="Diacid_rec"/>
</dbReference>